<organism evidence="7 8">
    <name type="scientific">Haliangium ochraceum (strain DSM 14365 / JCM 11303 / SMP-2)</name>
    <dbReference type="NCBI Taxonomy" id="502025"/>
    <lineage>
        <taxon>Bacteria</taxon>
        <taxon>Pseudomonadati</taxon>
        <taxon>Myxococcota</taxon>
        <taxon>Polyangia</taxon>
        <taxon>Haliangiales</taxon>
        <taxon>Kofleriaceae</taxon>
        <taxon>Haliangium</taxon>
    </lineage>
</organism>
<dbReference type="InterPro" id="IPR029787">
    <property type="entry name" value="Nucleotide_cyclase"/>
</dbReference>
<feature type="modified residue" description="4-aspartylphosphate" evidence="3">
    <location>
        <position position="218"/>
    </location>
</feature>
<dbReference type="STRING" id="502025.Hoch_1979"/>
<gene>
    <name evidence="7" type="ordered locus">Hoch_1979</name>
</gene>
<dbReference type="Gene3D" id="3.30.70.270">
    <property type="match status" value="1"/>
</dbReference>
<dbReference type="NCBIfam" id="TIGR00254">
    <property type="entry name" value="GGDEF"/>
    <property type="match status" value="1"/>
</dbReference>
<dbReference type="SUPFAM" id="SSF55073">
    <property type="entry name" value="Nucleotide cyclase"/>
    <property type="match status" value="1"/>
</dbReference>
<evidence type="ECO:0000259" key="6">
    <source>
        <dbReference type="PROSITE" id="PS50887"/>
    </source>
</evidence>
<dbReference type="PANTHER" id="PTHR45138:SF9">
    <property type="entry name" value="DIGUANYLATE CYCLASE DGCM-RELATED"/>
    <property type="match status" value="1"/>
</dbReference>
<dbReference type="InterPro" id="IPR011006">
    <property type="entry name" value="CheY-like_superfamily"/>
</dbReference>
<dbReference type="eggNOG" id="COG3706">
    <property type="taxonomic scope" value="Bacteria"/>
</dbReference>
<dbReference type="SMART" id="SM00267">
    <property type="entry name" value="GGDEF"/>
    <property type="match status" value="1"/>
</dbReference>
<keyword evidence="8" id="KW-1185">Reference proteome</keyword>
<dbReference type="SUPFAM" id="SSF52172">
    <property type="entry name" value="CheY-like"/>
    <property type="match status" value="1"/>
</dbReference>
<dbReference type="KEGG" id="hoh:Hoch_1979"/>
<dbReference type="InterPro" id="IPR001789">
    <property type="entry name" value="Sig_transdc_resp-reg_receiver"/>
</dbReference>
<dbReference type="PROSITE" id="PS50110">
    <property type="entry name" value="RESPONSE_REGULATORY"/>
    <property type="match status" value="2"/>
</dbReference>
<dbReference type="GO" id="GO:1902201">
    <property type="term" value="P:negative regulation of bacterial-type flagellum-dependent cell motility"/>
    <property type="evidence" value="ECO:0007669"/>
    <property type="project" value="TreeGrafter"/>
</dbReference>
<dbReference type="CDD" id="cd01949">
    <property type="entry name" value="GGDEF"/>
    <property type="match status" value="1"/>
</dbReference>
<evidence type="ECO:0000313" key="7">
    <source>
        <dbReference type="EMBL" id="ACY14525.1"/>
    </source>
</evidence>
<reference evidence="7 8" key="1">
    <citation type="journal article" date="2010" name="Stand. Genomic Sci.">
        <title>Complete genome sequence of Haliangium ochraceum type strain (SMP-2).</title>
        <authorList>
            <consortium name="US DOE Joint Genome Institute (JGI-PGF)"/>
            <person name="Ivanova N."/>
            <person name="Daum C."/>
            <person name="Lang E."/>
            <person name="Abt B."/>
            <person name="Kopitz M."/>
            <person name="Saunders E."/>
            <person name="Lapidus A."/>
            <person name="Lucas S."/>
            <person name="Glavina Del Rio T."/>
            <person name="Nolan M."/>
            <person name="Tice H."/>
            <person name="Copeland A."/>
            <person name="Cheng J.F."/>
            <person name="Chen F."/>
            <person name="Bruce D."/>
            <person name="Goodwin L."/>
            <person name="Pitluck S."/>
            <person name="Mavromatis K."/>
            <person name="Pati A."/>
            <person name="Mikhailova N."/>
            <person name="Chen A."/>
            <person name="Palaniappan K."/>
            <person name="Land M."/>
            <person name="Hauser L."/>
            <person name="Chang Y.J."/>
            <person name="Jeffries C.D."/>
            <person name="Detter J.C."/>
            <person name="Brettin T."/>
            <person name="Rohde M."/>
            <person name="Goker M."/>
            <person name="Bristow J."/>
            <person name="Markowitz V."/>
            <person name="Eisen J.A."/>
            <person name="Hugenholtz P."/>
            <person name="Kyrpides N.C."/>
            <person name="Klenk H.P."/>
        </authorList>
    </citation>
    <scope>NUCLEOTIDE SEQUENCE [LARGE SCALE GENOMIC DNA]</scope>
    <source>
        <strain evidence="8">DSM 14365 / CIP 107738 / JCM 11303 / AJ 13395 / SMP-2</strain>
    </source>
</reference>
<dbReference type="PANTHER" id="PTHR45138">
    <property type="entry name" value="REGULATORY COMPONENTS OF SENSORY TRANSDUCTION SYSTEM"/>
    <property type="match status" value="1"/>
</dbReference>
<accession>D0LFS3</accession>
<dbReference type="GO" id="GO:0043709">
    <property type="term" value="P:cell adhesion involved in single-species biofilm formation"/>
    <property type="evidence" value="ECO:0007669"/>
    <property type="project" value="TreeGrafter"/>
</dbReference>
<dbReference type="InterPro" id="IPR000160">
    <property type="entry name" value="GGDEF_dom"/>
</dbReference>
<dbReference type="EC" id="2.7.7.65" evidence="1"/>
<evidence type="ECO:0000256" key="2">
    <source>
        <dbReference type="ARBA" id="ARBA00034247"/>
    </source>
</evidence>
<proteinExistence type="predicted"/>
<feature type="domain" description="Response regulatory" evidence="5">
    <location>
        <begin position="9"/>
        <end position="158"/>
    </location>
</feature>
<evidence type="ECO:0000256" key="1">
    <source>
        <dbReference type="ARBA" id="ARBA00012528"/>
    </source>
</evidence>
<dbReference type="HOGENOM" id="CLU_581095_0_0_7"/>
<feature type="domain" description="Response regulatory" evidence="5">
    <location>
        <begin position="167"/>
        <end position="289"/>
    </location>
</feature>
<dbReference type="Gene3D" id="3.40.50.2300">
    <property type="match status" value="2"/>
</dbReference>
<dbReference type="GO" id="GO:0000160">
    <property type="term" value="P:phosphorelay signal transduction system"/>
    <property type="evidence" value="ECO:0007669"/>
    <property type="project" value="InterPro"/>
</dbReference>
<dbReference type="PROSITE" id="PS50887">
    <property type="entry name" value="GGDEF"/>
    <property type="match status" value="1"/>
</dbReference>
<dbReference type="GO" id="GO:0052621">
    <property type="term" value="F:diguanylate cyclase activity"/>
    <property type="evidence" value="ECO:0007669"/>
    <property type="project" value="UniProtKB-EC"/>
</dbReference>
<name>D0LFS3_HALO1</name>
<feature type="compositionally biased region" description="Low complexity" evidence="4">
    <location>
        <begin position="91"/>
        <end position="100"/>
    </location>
</feature>
<feature type="domain" description="GGDEF" evidence="6">
    <location>
        <begin position="329"/>
        <end position="462"/>
    </location>
</feature>
<dbReference type="Pfam" id="PF00990">
    <property type="entry name" value="GGDEF"/>
    <property type="match status" value="1"/>
</dbReference>
<keyword evidence="3" id="KW-0597">Phosphoprotein</keyword>
<dbReference type="eggNOG" id="COG0784">
    <property type="taxonomic scope" value="Bacteria"/>
</dbReference>
<dbReference type="InterPro" id="IPR043128">
    <property type="entry name" value="Rev_trsase/Diguanyl_cyclase"/>
</dbReference>
<dbReference type="AlphaFoldDB" id="D0LFS3"/>
<dbReference type="EMBL" id="CP001804">
    <property type="protein sequence ID" value="ACY14525.1"/>
    <property type="molecule type" value="Genomic_DNA"/>
</dbReference>
<comment type="caution">
    <text evidence="3">Lacks conserved residue(s) required for the propagation of feature annotation.</text>
</comment>
<dbReference type="GO" id="GO:0005886">
    <property type="term" value="C:plasma membrane"/>
    <property type="evidence" value="ECO:0007669"/>
    <property type="project" value="TreeGrafter"/>
</dbReference>
<feature type="compositionally biased region" description="Low complexity" evidence="4">
    <location>
        <begin position="108"/>
        <end position="117"/>
    </location>
</feature>
<protein>
    <recommendedName>
        <fullName evidence="1">diguanylate cyclase</fullName>
        <ecNumber evidence="1">2.7.7.65</ecNumber>
    </recommendedName>
</protein>
<evidence type="ECO:0000256" key="3">
    <source>
        <dbReference type="PROSITE-ProRule" id="PRU00169"/>
    </source>
</evidence>
<dbReference type="InterPro" id="IPR050469">
    <property type="entry name" value="Diguanylate_Cyclase"/>
</dbReference>
<sequence length="470" mass="49862">MRRCLRRSSVLLVDADPDVLERVRDFGRLRLIDVHCATTPEEAEAMAAGWPLDGALLSASAGSPERLLELAHALHRSQDGAPLPLAFVFEGESGPPGEAGSESEEASEPASALASPGDAHWPRAGVDARRAAIRAGASLLLSKPLSMRAFVAAVHALESRGQRRRARILLASHDRAYAGSLASALAVHGIEVANATLSRAGETCAALAAEPVELLLLDGGEVGGEAGGVGLDLCRMLRASEDYKTLPVMCLLGDAGEDTRVACFAAGAVACMPRAVSERELLARIFGVLERERLLGEAAERDALTGLLLRHAFIEQLDLRLRVAQRDHVPLAVALIDIDALKSINEGFGRAAVDGALRVFGEVLERRYRAGDLRGRWGGEEFALALTHEDAGSAATHVERMRSELAARPFAGEGGSFHLRFSAGVASYPRDGLNLDDLLRVADRRLHAAHAAGGDRIEPAARGAGLFEEP</sequence>
<dbReference type="Proteomes" id="UP000001880">
    <property type="component" value="Chromosome"/>
</dbReference>
<feature type="region of interest" description="Disordered" evidence="4">
    <location>
        <begin position="91"/>
        <end position="119"/>
    </location>
</feature>
<dbReference type="SMART" id="SM00448">
    <property type="entry name" value="REC"/>
    <property type="match status" value="2"/>
</dbReference>
<evidence type="ECO:0000259" key="5">
    <source>
        <dbReference type="PROSITE" id="PS50110"/>
    </source>
</evidence>
<evidence type="ECO:0000256" key="4">
    <source>
        <dbReference type="SAM" id="MobiDB-lite"/>
    </source>
</evidence>
<comment type="catalytic activity">
    <reaction evidence="2">
        <text>2 GTP = 3',3'-c-di-GMP + 2 diphosphate</text>
        <dbReference type="Rhea" id="RHEA:24898"/>
        <dbReference type="ChEBI" id="CHEBI:33019"/>
        <dbReference type="ChEBI" id="CHEBI:37565"/>
        <dbReference type="ChEBI" id="CHEBI:58805"/>
        <dbReference type="EC" id="2.7.7.65"/>
    </reaction>
</comment>
<evidence type="ECO:0000313" key="8">
    <source>
        <dbReference type="Proteomes" id="UP000001880"/>
    </source>
</evidence>